<dbReference type="InterPro" id="IPR013078">
    <property type="entry name" value="His_Pase_superF_clade-1"/>
</dbReference>
<dbReference type="GO" id="GO:0016791">
    <property type="term" value="F:phosphatase activity"/>
    <property type="evidence" value="ECO:0007669"/>
    <property type="project" value="TreeGrafter"/>
</dbReference>
<dbReference type="CDD" id="cd07067">
    <property type="entry name" value="HP_PGM_like"/>
    <property type="match status" value="1"/>
</dbReference>
<dbReference type="OrthoDB" id="9793115at2"/>
<evidence type="ECO:0000313" key="1">
    <source>
        <dbReference type="EMBL" id="GGO98169.1"/>
    </source>
</evidence>
<dbReference type="InterPro" id="IPR029033">
    <property type="entry name" value="His_PPase_superfam"/>
</dbReference>
<dbReference type="RefSeq" id="WP_080463256.1">
    <property type="nucleotide sequence ID" value="NZ_BMNJ01000003.1"/>
</dbReference>
<dbReference type="InterPro" id="IPR050275">
    <property type="entry name" value="PGM_Phosphatase"/>
</dbReference>
<dbReference type="KEGG" id="actp:B6G06_03930"/>
<dbReference type="SMART" id="SM00855">
    <property type="entry name" value="PGAM"/>
    <property type="match status" value="1"/>
</dbReference>
<keyword evidence="1" id="KW-0413">Isomerase</keyword>
<protein>
    <submittedName>
        <fullName evidence="1">Isomerase</fullName>
    </submittedName>
</protein>
<proteinExistence type="predicted"/>
<dbReference type="GO" id="GO:0005737">
    <property type="term" value="C:cytoplasm"/>
    <property type="evidence" value="ECO:0007669"/>
    <property type="project" value="TreeGrafter"/>
</dbReference>
<sequence>MKLILVRHGRTIANVMQALDTAFPGQPLDENGREQAATIPGRLEDAGLLAGLSSLWVSPILRARQTMEPVERATGLRATILPGLREALAGDLEMATDERSVACYVDTTRAWMAGRLGARIPGSLEDGLDTIARFDGAVRAIAEHSAHEAPEGGQDERGGGAALLVSHGTVLRLWAALRAAPGSGADPLWVAEHPLRNTGIAVAEGDPDAGWCLLDWNDGAWRGGTGSA</sequence>
<dbReference type="GO" id="GO:0016853">
    <property type="term" value="F:isomerase activity"/>
    <property type="evidence" value="ECO:0007669"/>
    <property type="project" value="UniProtKB-KW"/>
</dbReference>
<dbReference type="PANTHER" id="PTHR48100">
    <property type="entry name" value="BROAD-SPECIFICITY PHOSPHATASE YOR283W-RELATED"/>
    <property type="match status" value="1"/>
</dbReference>
<dbReference type="PANTHER" id="PTHR48100:SF58">
    <property type="entry name" value="PE-PGRS FAMILY PROTEIN PE_PGRS11"/>
    <property type="match status" value="1"/>
</dbReference>
<dbReference type="SUPFAM" id="SSF53254">
    <property type="entry name" value="Phosphoglycerate mutase-like"/>
    <property type="match status" value="1"/>
</dbReference>
<evidence type="ECO:0000313" key="2">
    <source>
        <dbReference type="Proteomes" id="UP000614239"/>
    </source>
</evidence>
<dbReference type="Gene3D" id="3.40.50.1240">
    <property type="entry name" value="Phosphoglycerate mutase-like"/>
    <property type="match status" value="1"/>
</dbReference>
<dbReference type="EMBL" id="BMNJ01000003">
    <property type="protein sequence ID" value="GGO98169.1"/>
    <property type="molecule type" value="Genomic_DNA"/>
</dbReference>
<name>A0A8H9LG51_9ACTO</name>
<keyword evidence="2" id="KW-1185">Reference proteome</keyword>
<reference evidence="1" key="1">
    <citation type="journal article" date="2014" name="Int. J. Syst. Evol. Microbiol.">
        <title>Complete genome sequence of Corynebacterium casei LMG S-19264T (=DSM 44701T), isolated from a smear-ripened cheese.</title>
        <authorList>
            <consortium name="US DOE Joint Genome Institute (JGI-PGF)"/>
            <person name="Walter F."/>
            <person name="Albersmeier A."/>
            <person name="Kalinowski J."/>
            <person name="Ruckert C."/>
        </authorList>
    </citation>
    <scope>NUCLEOTIDE SEQUENCE</scope>
    <source>
        <strain evidence="1">CGMCC 4.7372</strain>
    </source>
</reference>
<accession>A0A8H9LG51</accession>
<comment type="caution">
    <text evidence="1">The sequence shown here is derived from an EMBL/GenBank/DDBJ whole genome shotgun (WGS) entry which is preliminary data.</text>
</comment>
<dbReference type="Pfam" id="PF00300">
    <property type="entry name" value="His_Phos_1"/>
    <property type="match status" value="1"/>
</dbReference>
<organism evidence="1 2">
    <name type="scientific">Actinomyces gaoshouyii</name>
    <dbReference type="NCBI Taxonomy" id="1960083"/>
    <lineage>
        <taxon>Bacteria</taxon>
        <taxon>Bacillati</taxon>
        <taxon>Actinomycetota</taxon>
        <taxon>Actinomycetes</taxon>
        <taxon>Actinomycetales</taxon>
        <taxon>Actinomycetaceae</taxon>
        <taxon>Actinomyces</taxon>
    </lineage>
</organism>
<dbReference type="Proteomes" id="UP000614239">
    <property type="component" value="Unassembled WGS sequence"/>
</dbReference>
<gene>
    <name evidence="1" type="ORF">GCM10011612_12470</name>
</gene>
<dbReference type="AlphaFoldDB" id="A0A8H9LG51"/>
<reference evidence="1" key="2">
    <citation type="submission" date="2020-09" db="EMBL/GenBank/DDBJ databases">
        <authorList>
            <person name="Sun Q."/>
            <person name="Zhou Y."/>
        </authorList>
    </citation>
    <scope>NUCLEOTIDE SEQUENCE</scope>
    <source>
        <strain evidence="1">CGMCC 4.7372</strain>
    </source>
</reference>